<dbReference type="InParanoid" id="Q4Q443"/>
<dbReference type="VEuPathDB" id="TriTrypDB:LMJLV39_330022900"/>
<feature type="region of interest" description="Disordered" evidence="4">
    <location>
        <begin position="91"/>
        <end position="119"/>
    </location>
</feature>
<feature type="region of interest" description="Disordered" evidence="4">
    <location>
        <begin position="62"/>
        <end position="81"/>
    </location>
</feature>
<keyword evidence="1" id="KW-0677">Repeat</keyword>
<dbReference type="KEGG" id="lma:LMJF_33_1440"/>
<feature type="region of interest" description="Disordered" evidence="4">
    <location>
        <begin position="305"/>
        <end position="325"/>
    </location>
</feature>
<feature type="domain" description="RRM" evidence="5">
    <location>
        <begin position="540"/>
        <end position="646"/>
    </location>
</feature>
<dbReference type="SUPFAM" id="SSF54928">
    <property type="entry name" value="RNA-binding domain, RBD"/>
    <property type="match status" value="1"/>
</dbReference>
<dbReference type="GeneID" id="5654560"/>
<feature type="compositionally biased region" description="Low complexity" evidence="4">
    <location>
        <begin position="504"/>
        <end position="516"/>
    </location>
</feature>
<sequence length="682" mass="72173">MYNFFASVNAPSTPPQKQPQVEPSLPPSACHHHVAASSLLDGMTAHNASLWLLNASQQRSLSYAHSGGGGDNLAGAEQEKRTAASQFYSTFPTAAAPPPSSGVQSLHGVGQQPAQQPHKHLCTSILQSYEHVGNSATPAPGLSSSLPLQEHQSSTWVTLRGGSLRMQLDGVPYSPFASTNASAASQPPDAAHGNEQYYDSTSHHRGYSASSASSIRHTLQVPASPQQQHQQQRLPISSSVWTAATPATAMPASLFASSSIRPLTNTTYPGYSCDWSGNALPTLPAAVPAPYVSGAALPVSSRSQTTYSVMPQPPQSGQPCSPTAHPATHSIMILHPTLDRGTAAILQASADAVNTPLHCLTDVKASEISGTTHYLEVVQGGGSVGDNSKHSYPSSIPIASRQPQPPLQQYYLQPTPQQHQQGQQLAAEQPPVHSCFLTNDGNMSHFVNHTTAAGAIIQPPSSMLSDIASLASLSSRTAGAGRSGAWQQPSTADMGSYKDQSSKLQLQQQQQQQQQQRRPVSAARQVTYTRGIPRRNRDRAVLFVGQLNYEATEADVSQVFSCYGKPLSVVVLKDKGKATKKGGAGGITGGSAATHRKVGGSAFVTYGTTLEADTAIMALHGRYNAKGDDVENVDNSKYLQVSYGQQTGLISAFGMMHAEKLHASKPENPIPLLVKDRTNGKL</sequence>
<dbReference type="PROSITE" id="PS50102">
    <property type="entry name" value="RRM"/>
    <property type="match status" value="1"/>
</dbReference>
<evidence type="ECO:0000256" key="2">
    <source>
        <dbReference type="ARBA" id="ARBA00022884"/>
    </source>
</evidence>
<evidence type="ECO:0000256" key="1">
    <source>
        <dbReference type="ARBA" id="ARBA00022737"/>
    </source>
</evidence>
<dbReference type="PANTHER" id="PTHR24012">
    <property type="entry name" value="RNA BINDING PROTEIN"/>
    <property type="match status" value="1"/>
</dbReference>
<dbReference type="EMBL" id="FR796429">
    <property type="protein sequence ID" value="CAJ06364.1"/>
    <property type="molecule type" value="Genomic_DNA"/>
</dbReference>
<organism evidence="6 7">
    <name type="scientific">Leishmania major</name>
    <dbReference type="NCBI Taxonomy" id="5664"/>
    <lineage>
        <taxon>Eukaryota</taxon>
        <taxon>Discoba</taxon>
        <taxon>Euglenozoa</taxon>
        <taxon>Kinetoplastea</taxon>
        <taxon>Metakinetoplastina</taxon>
        <taxon>Trypanosomatida</taxon>
        <taxon>Trypanosomatidae</taxon>
        <taxon>Leishmaniinae</taxon>
        <taxon>Leishmania</taxon>
    </lineage>
</organism>
<dbReference type="eggNOG" id="ENOG502SK8Z">
    <property type="taxonomic scope" value="Eukaryota"/>
</dbReference>
<dbReference type="SMART" id="SM00360">
    <property type="entry name" value="RRM"/>
    <property type="match status" value="1"/>
</dbReference>
<reference evidence="6 7" key="1">
    <citation type="journal article" date="2005" name="Science">
        <title>The genome of the kinetoplastid parasite, Leishmania major.</title>
        <authorList>
            <person name="Ivens A.C."/>
            <person name="Peacock C.S."/>
            <person name="Worthey E.A."/>
            <person name="Murphy L."/>
            <person name="Aggarwal G."/>
            <person name="Berriman M."/>
            <person name="Sisk E."/>
            <person name="Rajandream M.A."/>
            <person name="Adlem E."/>
            <person name="Aert R."/>
            <person name="Anupama A."/>
            <person name="Apostolou Z."/>
            <person name="Attipoe P."/>
            <person name="Bason N."/>
            <person name="Bauser C."/>
            <person name="Beck A."/>
            <person name="Beverley S.M."/>
            <person name="Bianchettin G."/>
            <person name="Borzym K."/>
            <person name="Bothe G."/>
            <person name="Bruschi C.V."/>
            <person name="Collins M."/>
            <person name="Cadag E."/>
            <person name="Ciarloni L."/>
            <person name="Clayton C."/>
            <person name="Coulson R.M."/>
            <person name="Cronin A."/>
            <person name="Cruz A.K."/>
            <person name="Davies R.M."/>
            <person name="De Gaudenzi J."/>
            <person name="Dobson D.E."/>
            <person name="Duesterhoeft A."/>
            <person name="Fazelina G."/>
            <person name="Fosker N."/>
            <person name="Frasch A.C."/>
            <person name="Fraser A."/>
            <person name="Fuchs M."/>
            <person name="Gabel C."/>
            <person name="Goble A."/>
            <person name="Goffeau A."/>
            <person name="Harris D."/>
            <person name="Hertz-Fowler C."/>
            <person name="Hilbert H."/>
            <person name="Horn D."/>
            <person name="Huang Y."/>
            <person name="Klages S."/>
            <person name="Knights A."/>
            <person name="Kube M."/>
            <person name="Larke N."/>
            <person name="Litvin L."/>
            <person name="Lord A."/>
            <person name="Louie T."/>
            <person name="Marra M."/>
            <person name="Masuy D."/>
            <person name="Matthews K."/>
            <person name="Michaeli S."/>
            <person name="Mottram J.C."/>
            <person name="Muller-Auer S."/>
            <person name="Munden H."/>
            <person name="Nelson S."/>
            <person name="Norbertczak H."/>
            <person name="Oliver K."/>
            <person name="O'neil S."/>
            <person name="Pentony M."/>
            <person name="Pohl T.M."/>
            <person name="Price C."/>
            <person name="Purnelle B."/>
            <person name="Quail M.A."/>
            <person name="Rabbinowitsch E."/>
            <person name="Reinhardt R."/>
            <person name="Rieger M."/>
            <person name="Rinta J."/>
            <person name="Robben J."/>
            <person name="Robertson L."/>
            <person name="Ruiz J.C."/>
            <person name="Rutter S."/>
            <person name="Saunders D."/>
            <person name="Schafer M."/>
            <person name="Schein J."/>
            <person name="Schwartz D.C."/>
            <person name="Seeger K."/>
            <person name="Seyler A."/>
            <person name="Sharp S."/>
            <person name="Shin H."/>
            <person name="Sivam D."/>
            <person name="Squares R."/>
            <person name="Squares S."/>
            <person name="Tosato V."/>
            <person name="Vogt C."/>
            <person name="Volckaert G."/>
            <person name="Wambutt R."/>
            <person name="Warren T."/>
            <person name="Wedler H."/>
            <person name="Woodward J."/>
            <person name="Zhou S."/>
            <person name="Zimmermann W."/>
            <person name="Smith D.F."/>
            <person name="Blackwell J.M."/>
            <person name="Stuart K.D."/>
            <person name="Barrell B."/>
            <person name="Myler P.J."/>
        </authorList>
    </citation>
    <scope>NUCLEOTIDE SEQUENCE [LARGE SCALE GENOMIC DNA]</scope>
    <source>
        <strain evidence="7">MHOM/IL/81/Friedlin</strain>
    </source>
</reference>
<reference evidence="6 7" key="2">
    <citation type="journal article" date="2011" name="Genome Res.">
        <title>Chromosome and gene copy number variation allow major structural change between species and strains of Leishmania.</title>
        <authorList>
            <person name="Rogers M.B."/>
            <person name="Hilley J.D."/>
            <person name="Dickens N.J."/>
            <person name="Wilkes J."/>
            <person name="Bates P.A."/>
            <person name="Depledge D.P."/>
            <person name="Harris D."/>
            <person name="Her Y."/>
            <person name="Herzyk P."/>
            <person name="Imamura H."/>
            <person name="Otto T.D."/>
            <person name="Sanders M."/>
            <person name="Seeger K."/>
            <person name="Dujardin J.C."/>
            <person name="Berriman M."/>
            <person name="Smith D.F."/>
            <person name="Hertz-Fowler C."/>
            <person name="Mottram J.C."/>
        </authorList>
    </citation>
    <scope>NUCLEOTIDE SEQUENCE [LARGE SCALE GENOMIC DNA]</scope>
    <source>
        <strain evidence="7">MHOM/IL/81/Friedlin</strain>
    </source>
</reference>
<feature type="region of interest" description="Disordered" evidence="4">
    <location>
        <begin position="381"/>
        <end position="409"/>
    </location>
</feature>
<dbReference type="InterPro" id="IPR000504">
    <property type="entry name" value="RRM_dom"/>
</dbReference>
<accession>Q4Q443</accession>
<evidence type="ECO:0000256" key="3">
    <source>
        <dbReference type="PROSITE-ProRule" id="PRU00176"/>
    </source>
</evidence>
<dbReference type="RefSeq" id="XP_001685905.1">
    <property type="nucleotide sequence ID" value="XM_001685853.1"/>
</dbReference>
<evidence type="ECO:0000256" key="4">
    <source>
        <dbReference type="SAM" id="MobiDB-lite"/>
    </source>
</evidence>
<dbReference type="Pfam" id="PF00076">
    <property type="entry name" value="RRM_1"/>
    <property type="match status" value="1"/>
</dbReference>
<dbReference type="VEuPathDB" id="TriTrypDB:LmjF.33.1440"/>
<proteinExistence type="predicted"/>
<dbReference type="Gene3D" id="3.30.70.330">
    <property type="match status" value="1"/>
</dbReference>
<evidence type="ECO:0000313" key="6">
    <source>
        <dbReference type="EMBL" id="CAJ06364.1"/>
    </source>
</evidence>
<evidence type="ECO:0000259" key="5">
    <source>
        <dbReference type="PROSITE" id="PS50102"/>
    </source>
</evidence>
<dbReference type="InterPro" id="IPR012677">
    <property type="entry name" value="Nucleotide-bd_a/b_plait_sf"/>
</dbReference>
<dbReference type="VEuPathDB" id="TriTrypDB:LMJSD75_330022600"/>
<dbReference type="Proteomes" id="UP000000542">
    <property type="component" value="Chromosome 33"/>
</dbReference>
<dbReference type="GO" id="GO:0003723">
    <property type="term" value="F:RNA binding"/>
    <property type="evidence" value="ECO:0007669"/>
    <property type="project" value="UniProtKB-UniRule"/>
</dbReference>
<dbReference type="OMA" id="PPSACHH"/>
<dbReference type="InterPro" id="IPR035979">
    <property type="entry name" value="RBD_domain_sf"/>
</dbReference>
<feature type="region of interest" description="Disordered" evidence="4">
    <location>
        <begin position="479"/>
        <end position="525"/>
    </location>
</feature>
<dbReference type="VEuPathDB" id="TriTrypDB:LMJFC_330024900"/>
<feature type="compositionally biased region" description="Polar residues" evidence="4">
    <location>
        <begin position="485"/>
        <end position="503"/>
    </location>
</feature>
<evidence type="ECO:0000313" key="7">
    <source>
        <dbReference type="Proteomes" id="UP000000542"/>
    </source>
</evidence>
<name>Q4Q443_LEIMA</name>
<feature type="region of interest" description="Disordered" evidence="4">
    <location>
        <begin position="178"/>
        <end position="232"/>
    </location>
</feature>
<keyword evidence="2 3" id="KW-0694">RNA-binding</keyword>
<feature type="region of interest" description="Disordered" evidence="4">
    <location>
        <begin position="7"/>
        <end position="29"/>
    </location>
</feature>
<protein>
    <recommendedName>
        <fullName evidence="5">RRM domain-containing protein</fullName>
    </recommendedName>
</protein>
<keyword evidence="7" id="KW-1185">Reference proteome</keyword>
<dbReference type="HOGENOM" id="CLU_403599_0_0_1"/>
<feature type="compositionally biased region" description="Polar residues" evidence="4">
    <location>
        <begin position="208"/>
        <end position="225"/>
    </location>
</feature>
<gene>
    <name evidence="6" type="ORF">LMJF_33_1440</name>
</gene>
<dbReference type="AlphaFoldDB" id="Q4Q443"/>